<evidence type="ECO:0000259" key="1">
    <source>
        <dbReference type="SMART" id="SM00460"/>
    </source>
</evidence>
<dbReference type="KEGG" id="cate:C2869_21370"/>
<dbReference type="Proteomes" id="UP000244441">
    <property type="component" value="Chromosome"/>
</dbReference>
<dbReference type="AlphaFoldDB" id="A0A2S0VX59"/>
<dbReference type="RefSeq" id="WP_108604843.1">
    <property type="nucleotide sequence ID" value="NZ_CP026604.1"/>
</dbReference>
<dbReference type="SUPFAM" id="SSF54001">
    <property type="entry name" value="Cysteine proteinases"/>
    <property type="match status" value="1"/>
</dbReference>
<organism evidence="2 3">
    <name type="scientific">Saccharobesus litoralis</name>
    <dbReference type="NCBI Taxonomy" id="2172099"/>
    <lineage>
        <taxon>Bacteria</taxon>
        <taxon>Pseudomonadati</taxon>
        <taxon>Pseudomonadota</taxon>
        <taxon>Gammaproteobacteria</taxon>
        <taxon>Alteromonadales</taxon>
        <taxon>Alteromonadaceae</taxon>
        <taxon>Saccharobesus</taxon>
    </lineage>
</organism>
<proteinExistence type="predicted"/>
<dbReference type="Gene3D" id="3.10.620.30">
    <property type="match status" value="1"/>
</dbReference>
<dbReference type="SMART" id="SM00460">
    <property type="entry name" value="TGc"/>
    <property type="match status" value="1"/>
</dbReference>
<sequence>MIFNVKHVTTYTYSDMVSLCQNQARLTPMTVGHQVCHASEIHVSPAADYKEQFVDYFGNQVTVFDVPTQHNTLQVTAISTVELLPRSQDDLFNFQIPWESVRDSLRRPHNSELLNAAEYVLPSGFVQRSSAMKQFALQSFTANRAIVDACQHLMARIFNEFTFDPSFSTISTPLSEVLEHKKGVCQDFAHFAIACIRSIGLAARYVSGYIETLPPEGQEKLEGADATHAWFAVYIPNFGWLEFDPTNNLIPEKQHITLAVGRDFADVSPLKGVAFGGGEHQLQVAVDMMRMESLNM</sequence>
<protein>
    <submittedName>
        <fullName evidence="2">Transglutaminase</fullName>
    </submittedName>
</protein>
<dbReference type="OrthoDB" id="5438043at2"/>
<keyword evidence="3" id="KW-1185">Reference proteome</keyword>
<dbReference type="PANTHER" id="PTHR33490:SF7">
    <property type="entry name" value="BLR2979 PROTEIN"/>
    <property type="match status" value="1"/>
</dbReference>
<dbReference type="PANTHER" id="PTHR33490">
    <property type="entry name" value="BLR5614 PROTEIN-RELATED"/>
    <property type="match status" value="1"/>
</dbReference>
<dbReference type="Pfam" id="PF01841">
    <property type="entry name" value="Transglut_core"/>
    <property type="match status" value="1"/>
</dbReference>
<name>A0A2S0VX59_9ALTE</name>
<dbReference type="InterPro" id="IPR038765">
    <property type="entry name" value="Papain-like_cys_pep_sf"/>
</dbReference>
<evidence type="ECO:0000313" key="2">
    <source>
        <dbReference type="EMBL" id="AWB68791.1"/>
    </source>
</evidence>
<accession>A0A2S0VX59</accession>
<evidence type="ECO:0000313" key="3">
    <source>
        <dbReference type="Proteomes" id="UP000244441"/>
    </source>
</evidence>
<dbReference type="InterPro" id="IPR013589">
    <property type="entry name" value="Bac_transglu_N"/>
</dbReference>
<gene>
    <name evidence="2" type="ORF">C2869_21370</name>
</gene>
<reference evidence="2 3" key="1">
    <citation type="submission" date="2018-01" db="EMBL/GenBank/DDBJ databases">
        <title>Genome sequence of a Cantenovulum-like bacteria.</title>
        <authorList>
            <person name="Tan W.R."/>
            <person name="Lau N.-S."/>
            <person name="Go F."/>
            <person name="Amirul A.-A.A."/>
        </authorList>
    </citation>
    <scope>NUCLEOTIDE SEQUENCE [LARGE SCALE GENOMIC DNA]</scope>
    <source>
        <strain evidence="2 3">CCB-QB4</strain>
    </source>
</reference>
<dbReference type="InterPro" id="IPR002931">
    <property type="entry name" value="Transglutaminase-like"/>
</dbReference>
<dbReference type="EMBL" id="CP026604">
    <property type="protein sequence ID" value="AWB68791.1"/>
    <property type="molecule type" value="Genomic_DNA"/>
</dbReference>
<dbReference type="Pfam" id="PF08379">
    <property type="entry name" value="Bact_transglu_N"/>
    <property type="match status" value="1"/>
</dbReference>
<feature type="domain" description="Transglutaminase-like" evidence="1">
    <location>
        <begin position="177"/>
        <end position="247"/>
    </location>
</feature>